<comment type="caution">
    <text evidence="6">The sequence shown here is derived from an EMBL/GenBank/DDBJ whole genome shotgun (WGS) entry which is preliminary data.</text>
</comment>
<name>A0A4Q4TK20_9PEZI</name>
<keyword evidence="7" id="KW-1185">Reference proteome</keyword>
<dbReference type="GO" id="GO:0033260">
    <property type="term" value="P:nuclear DNA replication"/>
    <property type="evidence" value="ECO:0007669"/>
    <property type="project" value="TreeGrafter"/>
</dbReference>
<feature type="domain" description="Tyrosine-protein phosphatase" evidence="4">
    <location>
        <begin position="513"/>
        <end position="701"/>
    </location>
</feature>
<evidence type="ECO:0000259" key="5">
    <source>
        <dbReference type="PROSITE" id="PS50056"/>
    </source>
</evidence>
<protein>
    <submittedName>
        <fullName evidence="6">Uncharacterized protein</fullName>
    </submittedName>
</protein>
<evidence type="ECO:0000313" key="6">
    <source>
        <dbReference type="EMBL" id="RYP06702.1"/>
    </source>
</evidence>
<dbReference type="EMBL" id="QJNU01000119">
    <property type="protein sequence ID" value="RYP06702.1"/>
    <property type="molecule type" value="Genomic_DNA"/>
</dbReference>
<sequence length="736" mass="82040">MATIALPRPIPHHRSSSGIVTLTSPIALDSLNTQQVPCAVPVPNKHIPACPTGPAPTQEPNTPPASPKSEDEPRQPSLLHPPDGYTRLELGALTIYSIGARDVARALDYISREPLPDPSLVFPWFHGLHPNNHIQQAFFIARRRALRRTPCCLRGITVAKADGNLAASRLKGAISPEEFLQPDSDGEFIDIDPKEGFSVRNFQIQAAKSAMTSDIIVYGDDAAQVRKLGWEIASAQSKWRERHLRQNQEIPEYNTFICLNSFKEFEEMHGEIVAVDSEGRLTGAIVDLFHQERAEMYAMSKASQISHNVWLGPTPEPGGEEEKEYDVMIECSDLGRLSPSTLQAIAERPDDDIKDPYLEFPSSGSILPPTWSHAEADGILETCKWIWHLAHGTLPARQDIDSDGDTTMSDRMTGTCRPRKILIHCADGYTESTMLGIAYFSYSTGRPVPDAWLNLHTSMKRNFFAYPTDVALLTSISARLLRESPVCADKSLSEITSLVKDEPRWLASLDGSFPSRVLDYMYLGNIGHANNPDLLKALGIGQILSVGETAMWRDGELEEWGEDNVYVIQGVQDNGIDPLKEEFANCLEFIGKSLALTPPESAAVLFPARIGAFPFVPLWIRRANGIYSADRGRRNGTATLVHCRVGVSRSATICIAEVMRSLNLSLPRAYCFVRARRLNVIIQPHLRFIYELLKWEERLQTKHRAENAPGETGLHREMEWAEIAREIALMNRPYAR</sequence>
<dbReference type="Proteomes" id="UP000293360">
    <property type="component" value="Unassembled WGS sequence"/>
</dbReference>
<accession>A0A4Q4TK20</accession>
<dbReference type="Pfam" id="PF00782">
    <property type="entry name" value="DSPc"/>
    <property type="match status" value="1"/>
</dbReference>
<dbReference type="AlphaFoldDB" id="A0A4Q4TK20"/>
<dbReference type="InterPro" id="IPR020422">
    <property type="entry name" value="TYR_PHOSPHATASE_DUAL_dom"/>
</dbReference>
<dbReference type="InterPro" id="IPR000340">
    <property type="entry name" value="Dual-sp_phosphatase_cat-dom"/>
</dbReference>
<dbReference type="PANTHER" id="PTHR47550">
    <property type="entry name" value="DUAL SPECIFICITY PROTEIN PHOSPHATASE PPS1"/>
    <property type="match status" value="1"/>
</dbReference>
<feature type="domain" description="Tyrosine specific protein phosphatases" evidence="5">
    <location>
        <begin position="617"/>
        <end position="688"/>
    </location>
</feature>
<dbReference type="GO" id="GO:0008138">
    <property type="term" value="F:protein tyrosine/serine/threonine phosphatase activity"/>
    <property type="evidence" value="ECO:0007669"/>
    <property type="project" value="TreeGrafter"/>
</dbReference>
<evidence type="ECO:0000259" key="4">
    <source>
        <dbReference type="PROSITE" id="PS50054"/>
    </source>
</evidence>
<organism evidence="6 7">
    <name type="scientific">Monosporascus ibericus</name>
    <dbReference type="NCBI Taxonomy" id="155417"/>
    <lineage>
        <taxon>Eukaryota</taxon>
        <taxon>Fungi</taxon>
        <taxon>Dikarya</taxon>
        <taxon>Ascomycota</taxon>
        <taxon>Pezizomycotina</taxon>
        <taxon>Sordariomycetes</taxon>
        <taxon>Xylariomycetidae</taxon>
        <taxon>Xylariales</taxon>
        <taxon>Xylariales incertae sedis</taxon>
        <taxon>Monosporascus</taxon>
    </lineage>
</organism>
<feature type="region of interest" description="Disordered" evidence="3">
    <location>
        <begin position="49"/>
        <end position="84"/>
    </location>
</feature>
<dbReference type="InterPro" id="IPR016130">
    <property type="entry name" value="Tyr_Pase_AS"/>
</dbReference>
<dbReference type="PANTHER" id="PTHR47550:SF1">
    <property type="entry name" value="DUAL SPECIFICITY PROTEIN PHOSPHATASE PPS1"/>
    <property type="match status" value="1"/>
</dbReference>
<dbReference type="PROSITE" id="PS50054">
    <property type="entry name" value="TYR_PHOSPHATASE_DUAL"/>
    <property type="match status" value="1"/>
</dbReference>
<gene>
    <name evidence="6" type="ORF">DL764_003004</name>
</gene>
<evidence type="ECO:0000256" key="2">
    <source>
        <dbReference type="ARBA" id="ARBA00022912"/>
    </source>
</evidence>
<dbReference type="GO" id="GO:0005634">
    <property type="term" value="C:nucleus"/>
    <property type="evidence" value="ECO:0007669"/>
    <property type="project" value="GOC"/>
</dbReference>
<evidence type="ECO:0000313" key="7">
    <source>
        <dbReference type="Proteomes" id="UP000293360"/>
    </source>
</evidence>
<dbReference type="SUPFAM" id="SSF52799">
    <property type="entry name" value="(Phosphotyrosine protein) phosphatases II"/>
    <property type="match status" value="2"/>
</dbReference>
<dbReference type="PROSITE" id="PS50056">
    <property type="entry name" value="TYR_PHOSPHATASE_2"/>
    <property type="match status" value="1"/>
</dbReference>
<reference evidence="6 7" key="1">
    <citation type="submission" date="2018-06" db="EMBL/GenBank/DDBJ databases">
        <title>Complete Genomes of Monosporascus.</title>
        <authorList>
            <person name="Robinson A.J."/>
            <person name="Natvig D.O."/>
        </authorList>
    </citation>
    <scope>NUCLEOTIDE SEQUENCE [LARGE SCALE GENOMIC DNA]</scope>
    <source>
        <strain evidence="6 7">CBS 110550</strain>
    </source>
</reference>
<dbReference type="InterPro" id="IPR029021">
    <property type="entry name" value="Prot-tyrosine_phosphatase-like"/>
</dbReference>
<keyword evidence="2" id="KW-0904">Protein phosphatase</keyword>
<evidence type="ECO:0000256" key="1">
    <source>
        <dbReference type="ARBA" id="ARBA00022801"/>
    </source>
</evidence>
<dbReference type="OrthoDB" id="273181at2759"/>
<proteinExistence type="predicted"/>
<dbReference type="InterPro" id="IPR053239">
    <property type="entry name" value="Dual_spec_PTase"/>
</dbReference>
<dbReference type="STRING" id="155417.A0A4Q4TK20"/>
<evidence type="ECO:0000256" key="3">
    <source>
        <dbReference type="SAM" id="MobiDB-lite"/>
    </source>
</evidence>
<dbReference type="SMART" id="SM00195">
    <property type="entry name" value="DSPc"/>
    <property type="match status" value="1"/>
</dbReference>
<dbReference type="InterPro" id="IPR000387">
    <property type="entry name" value="Tyr_Pase_dom"/>
</dbReference>
<keyword evidence="1" id="KW-0378">Hydrolase</keyword>
<dbReference type="Gene3D" id="3.90.190.10">
    <property type="entry name" value="Protein tyrosine phosphatase superfamily"/>
    <property type="match status" value="1"/>
</dbReference>
<dbReference type="PROSITE" id="PS00383">
    <property type="entry name" value="TYR_PHOSPHATASE_1"/>
    <property type="match status" value="1"/>
</dbReference>